<evidence type="ECO:0000313" key="2">
    <source>
        <dbReference type="Proteomes" id="UP000195331"/>
    </source>
</evidence>
<dbReference type="Proteomes" id="UP000195331">
    <property type="component" value="Chromosome"/>
</dbReference>
<reference evidence="1 2" key="1">
    <citation type="submission" date="2017-04" db="EMBL/GenBank/DDBJ databases">
        <title>Whole Genome Sequence of 1,4-Dioxane Degrading Bacterium Mycobacterium dioxanotrophicus PH-06.</title>
        <authorList>
            <person name="He Y."/>
        </authorList>
    </citation>
    <scope>NUCLEOTIDE SEQUENCE [LARGE SCALE GENOMIC DNA]</scope>
    <source>
        <strain evidence="1 2">PH-06</strain>
    </source>
</reference>
<dbReference type="AlphaFoldDB" id="A0A1Y0CBY4"/>
<evidence type="ECO:0000313" key="1">
    <source>
        <dbReference type="EMBL" id="ART72771.1"/>
    </source>
</evidence>
<name>A0A1Y0CBY4_9MYCO</name>
<organism evidence="1 2">
    <name type="scientific">Mycobacterium dioxanotrophicus</name>
    <dbReference type="NCBI Taxonomy" id="482462"/>
    <lineage>
        <taxon>Bacteria</taxon>
        <taxon>Bacillati</taxon>
        <taxon>Actinomycetota</taxon>
        <taxon>Actinomycetes</taxon>
        <taxon>Mycobacteriales</taxon>
        <taxon>Mycobacteriaceae</taxon>
        <taxon>Mycobacterium</taxon>
    </lineage>
</organism>
<dbReference type="KEGG" id="mdx:BTO20_33165"/>
<accession>A0A1Y0CBY4</accession>
<gene>
    <name evidence="1" type="ORF">BTO20_33165</name>
</gene>
<protein>
    <submittedName>
        <fullName evidence="1">Uncharacterized protein</fullName>
    </submittedName>
</protein>
<dbReference type="RefSeq" id="WP_087080356.1">
    <property type="nucleotide sequence ID" value="NZ_CP020809.1"/>
</dbReference>
<dbReference type="EMBL" id="CP020809">
    <property type="protein sequence ID" value="ART72771.1"/>
    <property type="molecule type" value="Genomic_DNA"/>
</dbReference>
<sequence length="122" mass="13238">MNDAWSLIVEWSTRIGAPATAAELTAWLAVPFDEVGTMVRGRPRDGRVQWLQASVQSGQLRSAHLQLAQPAPLDELVVRLGPGKRYWAVDASSERVAWTMDAITVTAQLSLDGRVTAIDIAG</sequence>
<keyword evidence="2" id="KW-1185">Reference proteome</keyword>
<proteinExistence type="predicted"/>